<dbReference type="Pfam" id="PF07494">
    <property type="entry name" value="Reg_prop"/>
    <property type="match status" value="3"/>
</dbReference>
<dbReference type="Gene3D" id="2.60.40.10">
    <property type="entry name" value="Immunoglobulins"/>
    <property type="match status" value="1"/>
</dbReference>
<feature type="transmembrane region" description="Helical" evidence="3">
    <location>
        <begin position="720"/>
        <end position="738"/>
    </location>
</feature>
<evidence type="ECO:0000313" key="4">
    <source>
        <dbReference type="EMBL" id="SEG51527.1"/>
    </source>
</evidence>
<dbReference type="InterPro" id="IPR011110">
    <property type="entry name" value="Reg_prop"/>
</dbReference>
<accession>A0A1H6AU21</accession>
<keyword evidence="2" id="KW-0175">Coiled coil</keyword>
<evidence type="ECO:0000313" key="5">
    <source>
        <dbReference type="Proteomes" id="UP000236736"/>
    </source>
</evidence>
<gene>
    <name evidence="4" type="ORF">SAMN03080598_04297</name>
</gene>
<feature type="coiled-coil region" evidence="2">
    <location>
        <begin position="809"/>
        <end position="836"/>
    </location>
</feature>
<dbReference type="SUPFAM" id="SSF101898">
    <property type="entry name" value="NHL repeat"/>
    <property type="match status" value="1"/>
</dbReference>
<keyword evidence="3" id="KW-0812">Transmembrane</keyword>
<dbReference type="STRING" id="1120964.GCA_001313265_07861"/>
<dbReference type="Proteomes" id="UP000236736">
    <property type="component" value="Unassembled WGS sequence"/>
</dbReference>
<sequence length="849" mass="95947">MEIWDNSNGLPQNAVFALEKDNHGYLWIATEEGLVRFDGISHLVFDQTSYPEMLEQTYYTFFKTSSGIWGTADRSIALLEKTIEKVIDCSAITENTWIRAIFETETGELFIGTQSGKIHVWDNGNFRELEFWNPEKRLEILGFYPIEKSKLLVGTTHGLYELNLSSKQMKLISAENFTAQKVFGSNQSVFISSPSEGIFRLKENYEMDPIISNDLIRDLNPISLTTDSENRIWAGSTEKGLILIENGMVSRFTYPELKNYTIRKIIKEKENLYLGTLGKGLALIRPAKVSQLYFDILSGKNIKAIFQSADSSIWVGTRSDGLHRIKGGSIRSLTVKEGLIQNGVTTIGEFQGKIYSGSNSGITVIDQKSGKVLDQITQEDGLNGNYVYAIYKDSKGWLWILTRYGGMHYLDENGTLHTVELPEKYSNTNFISILELKNKQLIIGSMNQGIFRIENGKFIENLTLPLTPGEDTIYCIFEDENDDLWFGTHGGMVLLSNGKFRALKKSNGLKSQSVYSIISDGLGGIWISNNFGVQYLPNSELDRFKENGAEDFFIASTLFNKTLGMPNSEANGLIFPAAIQDFSGKIWIPTVEGVGVIDPSSSSQGIQEATNFIWDELHMGDKKIPIGTQITIPTGVNMFQVSFSLIDFENPSQYSLYYRIGTDTDSWLPIRDQRQLTFNGLKPGKYNLEVRILRYGKLDQVKSLPIEVSASLTETTPFKILAALIFCLLVYFIVKYYLNIQMKKSLEEMVGQRTIELSRANEKLKNAVLEIEDQNLILKEITWNQSHLVRAPLTKAMGINQLLIKYANYSNVEKSKEQLEIELLETLKQLDQLVKETHAKSENIKTNEQ</sequence>
<dbReference type="GO" id="GO:0000155">
    <property type="term" value="F:phosphorelay sensor kinase activity"/>
    <property type="evidence" value="ECO:0007669"/>
    <property type="project" value="TreeGrafter"/>
</dbReference>
<dbReference type="SUPFAM" id="SSF63829">
    <property type="entry name" value="Calcium-dependent phosphotriesterase"/>
    <property type="match status" value="1"/>
</dbReference>
<proteinExistence type="predicted"/>
<keyword evidence="3" id="KW-1133">Transmembrane helix</keyword>
<keyword evidence="1" id="KW-0597">Phosphoprotein</keyword>
<dbReference type="InterPro" id="IPR015943">
    <property type="entry name" value="WD40/YVTN_repeat-like_dom_sf"/>
</dbReference>
<reference evidence="5" key="1">
    <citation type="submission" date="2016-10" db="EMBL/GenBank/DDBJ databases">
        <authorList>
            <person name="Varghese N."/>
            <person name="Submissions S."/>
        </authorList>
    </citation>
    <scope>NUCLEOTIDE SEQUENCE [LARGE SCALE GENOMIC DNA]</scope>
    <source>
        <strain evidence="5">DSM 17298</strain>
    </source>
</reference>
<evidence type="ECO:0000256" key="1">
    <source>
        <dbReference type="ARBA" id="ARBA00022553"/>
    </source>
</evidence>
<dbReference type="EMBL" id="FNVR01000061">
    <property type="protein sequence ID" value="SEG51527.1"/>
    <property type="molecule type" value="Genomic_DNA"/>
</dbReference>
<name>A0A1H6AU21_9BACT</name>
<keyword evidence="3" id="KW-0472">Membrane</keyword>
<dbReference type="Gene3D" id="2.130.10.10">
    <property type="entry name" value="YVTN repeat-like/Quinoprotein amine dehydrogenase"/>
    <property type="match status" value="2"/>
</dbReference>
<organism evidence="4 5">
    <name type="scientific">Algoriphagus boritolerans DSM 17298 = JCM 18970</name>
    <dbReference type="NCBI Taxonomy" id="1120964"/>
    <lineage>
        <taxon>Bacteria</taxon>
        <taxon>Pseudomonadati</taxon>
        <taxon>Bacteroidota</taxon>
        <taxon>Cytophagia</taxon>
        <taxon>Cytophagales</taxon>
        <taxon>Cyclobacteriaceae</taxon>
        <taxon>Algoriphagus</taxon>
    </lineage>
</organism>
<dbReference type="PANTHER" id="PTHR43547:SF2">
    <property type="entry name" value="HYBRID SIGNAL TRANSDUCTION HISTIDINE KINASE C"/>
    <property type="match status" value="1"/>
</dbReference>
<evidence type="ECO:0000256" key="2">
    <source>
        <dbReference type="SAM" id="Coils"/>
    </source>
</evidence>
<dbReference type="AlphaFoldDB" id="A0A1H6AU21"/>
<dbReference type="PANTHER" id="PTHR43547">
    <property type="entry name" value="TWO-COMPONENT HISTIDINE KINASE"/>
    <property type="match status" value="1"/>
</dbReference>
<keyword evidence="5" id="KW-1185">Reference proteome</keyword>
<protein>
    <submittedName>
        <fullName evidence="4">Two component regulator propeller</fullName>
    </submittedName>
</protein>
<dbReference type="InterPro" id="IPR013783">
    <property type="entry name" value="Ig-like_fold"/>
</dbReference>
<evidence type="ECO:0000256" key="3">
    <source>
        <dbReference type="SAM" id="Phobius"/>
    </source>
</evidence>